<sequence>MIYVRKANARGHANHGWLETYHSFSFANYYDPDFMGFSDLRVINEDRVQVGKGFGQHPHKNMEILSYVLEGTIEHQDSMGFRERVKAGEFQIMSAGTGIHHSEYNPSDQETLHFYQIWIKPNEINIKPRYETRYFPEVEGMQLILSSDARENSLKIYQDMNLWRWRFKAQEDHEYTILKRYGNVWIQVVTGELRVNGQLIQTSDGVAVFDEENIQITTVKAAEILLFELL</sequence>
<dbReference type="InterPro" id="IPR014710">
    <property type="entry name" value="RmlC-like_jellyroll"/>
</dbReference>
<dbReference type="FunFam" id="2.60.120.10:FF:000021">
    <property type="entry name" value="Quercetin 2,3-dioxygenase"/>
    <property type="match status" value="1"/>
</dbReference>
<proteinExistence type="inferred from homology"/>
<accession>A0A318MWK3</accession>
<organism evidence="6 7">
    <name type="scientific">Commensalibacter melissae</name>
    <dbReference type="NCBI Taxonomy" id="2070537"/>
    <lineage>
        <taxon>Bacteria</taxon>
        <taxon>Pseudomonadati</taxon>
        <taxon>Pseudomonadota</taxon>
        <taxon>Alphaproteobacteria</taxon>
        <taxon>Acetobacterales</taxon>
        <taxon>Acetobacteraceae</taxon>
    </lineage>
</organism>
<dbReference type="InterPro" id="IPR012093">
    <property type="entry name" value="Pirin"/>
</dbReference>
<dbReference type="Pfam" id="PF02678">
    <property type="entry name" value="Pirin"/>
    <property type="match status" value="1"/>
</dbReference>
<feature type="binding site" evidence="2">
    <location>
        <position position="103"/>
    </location>
    <ligand>
        <name>Fe cation</name>
        <dbReference type="ChEBI" id="CHEBI:24875"/>
    </ligand>
</feature>
<feature type="binding site" evidence="2">
    <location>
        <position position="101"/>
    </location>
    <ligand>
        <name>Fe cation</name>
        <dbReference type="ChEBI" id="CHEBI:24875"/>
    </ligand>
</feature>
<dbReference type="InterPro" id="IPR041602">
    <property type="entry name" value="Quercetinase_C"/>
</dbReference>
<dbReference type="Gene3D" id="2.60.120.10">
    <property type="entry name" value="Jelly Rolls"/>
    <property type="match status" value="2"/>
</dbReference>
<dbReference type="EMBL" id="QGLT01000003">
    <property type="protein sequence ID" value="PXZ00285.1"/>
    <property type="molecule type" value="Genomic_DNA"/>
</dbReference>
<dbReference type="InterPro" id="IPR011051">
    <property type="entry name" value="RmlC_Cupin_sf"/>
</dbReference>
<dbReference type="Proteomes" id="UP000247565">
    <property type="component" value="Unassembled WGS sequence"/>
</dbReference>
<evidence type="ECO:0000256" key="1">
    <source>
        <dbReference type="ARBA" id="ARBA00008416"/>
    </source>
</evidence>
<feature type="domain" description="Pirin N-terminal" evidence="4">
    <location>
        <begin position="6"/>
        <end position="119"/>
    </location>
</feature>
<dbReference type="PANTHER" id="PTHR43212">
    <property type="entry name" value="QUERCETIN 2,3-DIOXYGENASE"/>
    <property type="match status" value="1"/>
</dbReference>
<comment type="similarity">
    <text evidence="1 3">Belongs to the pirin family.</text>
</comment>
<keyword evidence="2" id="KW-0408">Iron</keyword>
<dbReference type="RefSeq" id="WP_110439208.1">
    <property type="nucleotide sequence ID" value="NZ_CP046393.1"/>
</dbReference>
<dbReference type="CDD" id="cd20311">
    <property type="entry name" value="cupin_Yhhw_C"/>
    <property type="match status" value="1"/>
</dbReference>
<dbReference type="PANTHER" id="PTHR43212:SF3">
    <property type="entry name" value="QUERCETIN 2,3-DIOXYGENASE"/>
    <property type="match status" value="1"/>
</dbReference>
<dbReference type="Pfam" id="PF17954">
    <property type="entry name" value="Pirin_C_2"/>
    <property type="match status" value="1"/>
</dbReference>
<evidence type="ECO:0000313" key="7">
    <source>
        <dbReference type="Proteomes" id="UP000247565"/>
    </source>
</evidence>
<evidence type="ECO:0000259" key="4">
    <source>
        <dbReference type="Pfam" id="PF02678"/>
    </source>
</evidence>
<name>A0A318MWK3_9PROT</name>
<dbReference type="InterPro" id="IPR003829">
    <property type="entry name" value="Pirin_N_dom"/>
</dbReference>
<keyword evidence="7" id="KW-1185">Reference proteome</keyword>
<dbReference type="AlphaFoldDB" id="A0A318MWK3"/>
<keyword evidence="2" id="KW-0479">Metal-binding</keyword>
<reference evidence="6 7" key="1">
    <citation type="submission" date="2018-05" db="EMBL/GenBank/DDBJ databases">
        <title>Reference genomes for bee gut microbiota database.</title>
        <authorList>
            <person name="Ellegaard K.M."/>
        </authorList>
    </citation>
    <scope>NUCLEOTIDE SEQUENCE [LARGE SCALE GENOMIC DNA]</scope>
    <source>
        <strain evidence="6 7">ESL0284</strain>
    </source>
</reference>
<evidence type="ECO:0000256" key="2">
    <source>
        <dbReference type="PIRSR" id="PIRSR006232-1"/>
    </source>
</evidence>
<feature type="binding site" evidence="2">
    <location>
        <position position="59"/>
    </location>
    <ligand>
        <name>Fe cation</name>
        <dbReference type="ChEBI" id="CHEBI:24875"/>
    </ligand>
</feature>
<feature type="binding site" evidence="2">
    <location>
        <position position="57"/>
    </location>
    <ligand>
        <name>Fe cation</name>
        <dbReference type="ChEBI" id="CHEBI:24875"/>
    </ligand>
</feature>
<gene>
    <name evidence="6" type="ORF">DK869_06535</name>
</gene>
<comment type="cofactor">
    <cofactor evidence="2">
        <name>Fe cation</name>
        <dbReference type="ChEBI" id="CHEBI:24875"/>
    </cofactor>
    <text evidence="2">Binds 1 Fe cation per subunit.</text>
</comment>
<protein>
    <submittedName>
        <fullName evidence="6">Pirin family protein</fullName>
    </submittedName>
</protein>
<dbReference type="CDD" id="cd02910">
    <property type="entry name" value="cupin_Yhhw_N"/>
    <property type="match status" value="1"/>
</dbReference>
<comment type="caution">
    <text evidence="6">The sequence shown here is derived from an EMBL/GenBank/DDBJ whole genome shotgun (WGS) entry which is preliminary data.</text>
</comment>
<dbReference type="PIRSF" id="PIRSF006232">
    <property type="entry name" value="Pirin"/>
    <property type="match status" value="1"/>
</dbReference>
<dbReference type="GO" id="GO:0046872">
    <property type="term" value="F:metal ion binding"/>
    <property type="evidence" value="ECO:0007669"/>
    <property type="project" value="UniProtKB-KW"/>
</dbReference>
<evidence type="ECO:0000259" key="5">
    <source>
        <dbReference type="Pfam" id="PF17954"/>
    </source>
</evidence>
<dbReference type="OrthoDB" id="9780903at2"/>
<dbReference type="SUPFAM" id="SSF51182">
    <property type="entry name" value="RmlC-like cupins"/>
    <property type="match status" value="1"/>
</dbReference>
<feature type="domain" description="Quercetin 2,3-dioxygenase C-terminal cupin" evidence="5">
    <location>
        <begin position="143"/>
        <end position="229"/>
    </location>
</feature>
<evidence type="ECO:0000256" key="3">
    <source>
        <dbReference type="RuleBase" id="RU003457"/>
    </source>
</evidence>
<evidence type="ECO:0000313" key="6">
    <source>
        <dbReference type="EMBL" id="PXZ00285.1"/>
    </source>
</evidence>